<evidence type="ECO:0000256" key="2">
    <source>
        <dbReference type="PIRNR" id="PIRNR036893"/>
    </source>
</evidence>
<protein>
    <submittedName>
        <fullName evidence="4">Apolipoprotein D</fullName>
    </submittedName>
</protein>
<keyword evidence="2" id="KW-0732">Signal</keyword>
<evidence type="ECO:0000256" key="1">
    <source>
        <dbReference type="ARBA" id="ARBA00006889"/>
    </source>
</evidence>
<keyword evidence="4" id="KW-0449">Lipoprotein</keyword>
<dbReference type="PANTHER" id="PTHR10612">
    <property type="entry name" value="APOLIPOPROTEIN D"/>
    <property type="match status" value="1"/>
</dbReference>
<dbReference type="PIRSF" id="PIRSF036893">
    <property type="entry name" value="Lipocalin_ApoD"/>
    <property type="match status" value="1"/>
</dbReference>
<dbReference type="InterPro" id="IPR000566">
    <property type="entry name" value="Lipocln_cytosolic_FA-bd_dom"/>
</dbReference>
<dbReference type="GO" id="GO:0005737">
    <property type="term" value="C:cytoplasm"/>
    <property type="evidence" value="ECO:0007669"/>
    <property type="project" value="TreeGrafter"/>
</dbReference>
<dbReference type="STRING" id="35525.A0A165A0I1"/>
<comment type="caution">
    <text evidence="4">The sequence shown here is derived from an EMBL/GenBank/DDBJ whole genome shotgun (WGS) entry which is preliminary data.</text>
</comment>
<feature type="domain" description="Lipocalin/cytosolic fatty-acid binding" evidence="3">
    <location>
        <begin position="50"/>
        <end position="194"/>
    </location>
</feature>
<gene>
    <name evidence="4" type="ORF">APZ42_017689</name>
</gene>
<sequence>MANLCAFISLAAFLAVGIPSLVMGQVVLPGECPKYATQARFNPAQFIVSRWYEISRYPSAFEDDTRCSVVDIKPSRQGALKMSFKGISTTDGGATVAAGNAYFDYGELSKFVVQIPVISWNTTLPIRFWIISTDYTNYAVAWSCNPLCTGFRQEQLWVLGKQTTLPATVWETVNSQFFAKGPFKANNLIPVDQKDCPSIL</sequence>
<dbReference type="Proteomes" id="UP000076858">
    <property type="component" value="Unassembled WGS sequence"/>
</dbReference>
<evidence type="ECO:0000313" key="5">
    <source>
        <dbReference type="Proteomes" id="UP000076858"/>
    </source>
</evidence>
<evidence type="ECO:0000313" key="4">
    <source>
        <dbReference type="EMBL" id="KZS17034.1"/>
    </source>
</evidence>
<dbReference type="Pfam" id="PF00061">
    <property type="entry name" value="Lipocalin"/>
    <property type="match status" value="1"/>
</dbReference>
<feature type="chain" id="PRO_5013433314" evidence="2">
    <location>
        <begin position="25"/>
        <end position="200"/>
    </location>
</feature>
<evidence type="ECO:0000259" key="3">
    <source>
        <dbReference type="Pfam" id="PF00061"/>
    </source>
</evidence>
<name>A0A165A0I1_9CRUS</name>
<dbReference type="PANTHER" id="PTHR10612:SF62">
    <property type="entry name" value="LIPOCALIN_CYTOSOLIC FATTY-ACID BINDING DOMAIN-CONTAINING PROTEIN"/>
    <property type="match status" value="1"/>
</dbReference>
<dbReference type="GO" id="GO:0000302">
    <property type="term" value="P:response to reactive oxygen species"/>
    <property type="evidence" value="ECO:0007669"/>
    <property type="project" value="TreeGrafter"/>
</dbReference>
<dbReference type="InterPro" id="IPR022271">
    <property type="entry name" value="Lipocalin_ApoD"/>
</dbReference>
<keyword evidence="5" id="KW-1185">Reference proteome</keyword>
<proteinExistence type="inferred from homology"/>
<dbReference type="OrthoDB" id="565904at2759"/>
<dbReference type="AlphaFoldDB" id="A0A165A0I1"/>
<organism evidence="4 5">
    <name type="scientific">Daphnia magna</name>
    <dbReference type="NCBI Taxonomy" id="35525"/>
    <lineage>
        <taxon>Eukaryota</taxon>
        <taxon>Metazoa</taxon>
        <taxon>Ecdysozoa</taxon>
        <taxon>Arthropoda</taxon>
        <taxon>Crustacea</taxon>
        <taxon>Branchiopoda</taxon>
        <taxon>Diplostraca</taxon>
        <taxon>Cladocera</taxon>
        <taxon>Anomopoda</taxon>
        <taxon>Daphniidae</taxon>
        <taxon>Daphnia</taxon>
    </lineage>
</organism>
<comment type="similarity">
    <text evidence="1 2">Belongs to the calycin superfamily. Lipocalin family.</text>
</comment>
<reference evidence="4 5" key="1">
    <citation type="submission" date="2016-03" db="EMBL/GenBank/DDBJ databases">
        <title>EvidentialGene: Evidence-directed Construction of Genes on Genomes.</title>
        <authorList>
            <person name="Gilbert D.G."/>
            <person name="Choi J.-H."/>
            <person name="Mockaitis K."/>
            <person name="Colbourne J."/>
            <person name="Pfrender M."/>
        </authorList>
    </citation>
    <scope>NUCLEOTIDE SEQUENCE [LARGE SCALE GENOMIC DNA]</scope>
    <source>
        <strain evidence="4 5">Xinb3</strain>
        <tissue evidence="4">Complete organism</tissue>
    </source>
</reference>
<feature type="signal peptide" evidence="2">
    <location>
        <begin position="1"/>
        <end position="24"/>
    </location>
</feature>
<dbReference type="EMBL" id="LRGB01000687">
    <property type="protein sequence ID" value="KZS17034.1"/>
    <property type="molecule type" value="Genomic_DNA"/>
</dbReference>
<dbReference type="InterPro" id="IPR012674">
    <property type="entry name" value="Calycin"/>
</dbReference>
<dbReference type="GO" id="GO:0006629">
    <property type="term" value="P:lipid metabolic process"/>
    <property type="evidence" value="ECO:0007669"/>
    <property type="project" value="TreeGrafter"/>
</dbReference>
<dbReference type="SUPFAM" id="SSF50814">
    <property type="entry name" value="Lipocalins"/>
    <property type="match status" value="1"/>
</dbReference>
<dbReference type="Gene3D" id="2.40.128.20">
    <property type="match status" value="1"/>
</dbReference>
<accession>A0A165A0I1</accession>